<name>A0A014MHG9_9BACT</name>
<dbReference type="SUPFAM" id="SSF50249">
    <property type="entry name" value="Nucleic acid-binding proteins"/>
    <property type="match status" value="1"/>
</dbReference>
<evidence type="ECO:0000313" key="1">
    <source>
        <dbReference type="EMBL" id="EXU61005.1"/>
    </source>
</evidence>
<dbReference type="eggNOG" id="ENOG5031YYX">
    <property type="taxonomic scope" value="Bacteria"/>
</dbReference>
<sequence>MDIGDKVLCKIKSLHKKYFWVSMPDGYDGVVFLDAKQLTNGRKIDNYYQIGQQLILKIETISHFNKKASLLDTRRVIYYNEAEHLLETQSGFKNLQKLCEEQINYESKFRNKVKNKPEL</sequence>
<proteinExistence type="predicted"/>
<dbReference type="EMBL" id="JFAD01000027">
    <property type="protein sequence ID" value="EXU61005.1"/>
    <property type="molecule type" value="Genomic_DNA"/>
</dbReference>
<accession>A0A014MHG9</accession>
<dbReference type="AlphaFoldDB" id="A0A014MHG9"/>
<dbReference type="InterPro" id="IPR012340">
    <property type="entry name" value="NA-bd_OB-fold"/>
</dbReference>
<reference evidence="1 2" key="1">
    <citation type="submission" date="2014-03" db="EMBL/GenBank/DDBJ databases">
        <title>Genome sequence of Mycoplasma ovipneumoniae strain 14811.</title>
        <authorList>
            <person name="Sirand-Pugnet P."/>
            <person name="Breton M."/>
            <person name="Dordet-Frisoni E."/>
            <person name="Baranowski E."/>
            <person name="Barre A."/>
            <person name="Couture C."/>
            <person name="Dupuy V."/>
            <person name="Gaurivaud P."/>
            <person name="Jacob D."/>
            <person name="Lemaitre C."/>
            <person name="Manso-Silvan L."/>
            <person name="Nikolski M."/>
            <person name="Nouvel L.-X."/>
            <person name="Poumarat F."/>
            <person name="Tardy F."/>
            <person name="Thebault P."/>
            <person name="Theil S."/>
            <person name="Citti C."/>
            <person name="Thiaucourt F."/>
            <person name="Blanchard A."/>
        </authorList>
    </citation>
    <scope>NUCLEOTIDE SEQUENCE [LARGE SCALE GENOMIC DNA]</scope>
    <source>
        <strain evidence="1 2">14811</strain>
    </source>
</reference>
<protein>
    <recommendedName>
        <fullName evidence="3">S1 motif domain-containing protein</fullName>
    </recommendedName>
</protein>
<dbReference type="PATRIC" id="fig|1188239.3.peg.1228"/>
<comment type="caution">
    <text evidence="1">The sequence shown here is derived from an EMBL/GenBank/DDBJ whole genome shotgun (WGS) entry which is preliminary data.</text>
</comment>
<organism evidence="1 2">
    <name type="scientific">Mesomycoplasma ovipneumoniae 14811</name>
    <dbReference type="NCBI Taxonomy" id="1188239"/>
    <lineage>
        <taxon>Bacteria</taxon>
        <taxon>Bacillati</taxon>
        <taxon>Mycoplasmatota</taxon>
        <taxon>Mycoplasmoidales</taxon>
        <taxon>Metamycoplasmataceae</taxon>
        <taxon>Mesomycoplasma</taxon>
    </lineage>
</organism>
<dbReference type="Proteomes" id="UP000020977">
    <property type="component" value="Unassembled WGS sequence"/>
</dbReference>
<gene>
    <name evidence="1" type="ORF">MOVI_5070</name>
</gene>
<evidence type="ECO:0008006" key="3">
    <source>
        <dbReference type="Google" id="ProtNLM"/>
    </source>
</evidence>
<evidence type="ECO:0000313" key="2">
    <source>
        <dbReference type="Proteomes" id="UP000020977"/>
    </source>
</evidence>